<accession>A0A0A9YUK2</accession>
<name>A0A0A9YUK2_LYGHE</name>
<dbReference type="InterPro" id="IPR002347">
    <property type="entry name" value="SDR_fam"/>
</dbReference>
<organism evidence="2">
    <name type="scientific">Lygus hesperus</name>
    <name type="common">Western plant bug</name>
    <dbReference type="NCBI Taxonomy" id="30085"/>
    <lineage>
        <taxon>Eukaryota</taxon>
        <taxon>Metazoa</taxon>
        <taxon>Ecdysozoa</taxon>
        <taxon>Arthropoda</taxon>
        <taxon>Hexapoda</taxon>
        <taxon>Insecta</taxon>
        <taxon>Pterygota</taxon>
        <taxon>Neoptera</taxon>
        <taxon>Paraneoptera</taxon>
        <taxon>Hemiptera</taxon>
        <taxon>Heteroptera</taxon>
        <taxon>Panheteroptera</taxon>
        <taxon>Cimicomorpha</taxon>
        <taxon>Miridae</taxon>
        <taxon>Mirini</taxon>
        <taxon>Lygus</taxon>
    </lineage>
</organism>
<evidence type="ECO:0000313" key="2">
    <source>
        <dbReference type="EMBL" id="JAG36667.1"/>
    </source>
</evidence>
<evidence type="ECO:0000313" key="3">
    <source>
        <dbReference type="EMBL" id="JAG36668.1"/>
    </source>
</evidence>
<dbReference type="InterPro" id="IPR036291">
    <property type="entry name" value="NAD(P)-bd_dom_sf"/>
</dbReference>
<sequence length="125" mass="13189">MTVSLVIGGTGTIGSEVALYLARQRHTVLLLSHSAEKSAKVIHSITQQTGNTDIHAIQADFTNLETLVGLEKHVSSLCNGAGVNILVNCAISCDTESSVTQDGLEVHWAINVVGPLYTIVACHPL</sequence>
<proteinExistence type="predicted"/>
<evidence type="ECO:0000256" key="1">
    <source>
        <dbReference type="ARBA" id="ARBA00023002"/>
    </source>
</evidence>
<dbReference type="SUPFAM" id="SSF51735">
    <property type="entry name" value="NAD(P)-binding Rossmann-fold domains"/>
    <property type="match status" value="1"/>
</dbReference>
<gene>
    <name evidence="3" type="ORF">CM83_11299</name>
    <name evidence="2" type="ORF">CM83_11302</name>
</gene>
<reference evidence="2" key="1">
    <citation type="journal article" date="2014" name="PLoS ONE">
        <title>Transcriptome-Based Identification of ABC Transporters in the Western Tarnished Plant Bug Lygus hesperus.</title>
        <authorList>
            <person name="Hull J.J."/>
            <person name="Chaney K."/>
            <person name="Geib S.M."/>
            <person name="Fabrick J.A."/>
            <person name="Brent C.S."/>
            <person name="Walsh D."/>
            <person name="Lavine L.C."/>
        </authorList>
    </citation>
    <scope>NUCLEOTIDE SEQUENCE</scope>
</reference>
<dbReference type="Gene3D" id="3.40.50.720">
    <property type="entry name" value="NAD(P)-binding Rossmann-like Domain"/>
    <property type="match status" value="1"/>
</dbReference>
<dbReference type="GO" id="GO:0016491">
    <property type="term" value="F:oxidoreductase activity"/>
    <property type="evidence" value="ECO:0007669"/>
    <property type="project" value="UniProtKB-KW"/>
</dbReference>
<dbReference type="AlphaFoldDB" id="A0A0A9YUK2"/>
<dbReference type="Pfam" id="PF00106">
    <property type="entry name" value="adh_short"/>
    <property type="match status" value="1"/>
</dbReference>
<reference evidence="2" key="2">
    <citation type="submission" date="2014-07" db="EMBL/GenBank/DDBJ databases">
        <authorList>
            <person name="Hull J."/>
        </authorList>
    </citation>
    <scope>NUCLEOTIDE SEQUENCE</scope>
</reference>
<dbReference type="EMBL" id="GBHO01006937">
    <property type="protein sequence ID" value="JAG36667.1"/>
    <property type="molecule type" value="Transcribed_RNA"/>
</dbReference>
<protein>
    <submittedName>
        <fullName evidence="2">Uncharacterized protein</fullName>
    </submittedName>
</protein>
<keyword evidence="1" id="KW-0560">Oxidoreductase</keyword>
<dbReference type="PANTHER" id="PTHR43157:SF31">
    <property type="entry name" value="PHOSPHATIDYLINOSITOL-GLYCAN BIOSYNTHESIS CLASS F PROTEIN"/>
    <property type="match status" value="1"/>
</dbReference>
<dbReference type="PANTHER" id="PTHR43157">
    <property type="entry name" value="PHOSPHATIDYLINOSITOL-GLYCAN BIOSYNTHESIS CLASS F PROTEIN-RELATED"/>
    <property type="match status" value="1"/>
</dbReference>
<dbReference type="EMBL" id="GBHO01006936">
    <property type="protein sequence ID" value="JAG36668.1"/>
    <property type="molecule type" value="Transcribed_RNA"/>
</dbReference>